<dbReference type="Pfam" id="PF08450">
    <property type="entry name" value="SGL"/>
    <property type="match status" value="1"/>
</dbReference>
<name>A0ABU0YSI0_9PROT</name>
<sequence length="309" mass="33554">MMDNTMLPLESTVKSRRNREIGTVAAQQNLLTLTNLGHALDHPEAVAWGPDSRVYAGGEAGQLYRMSLADSICEQVAKVEGGFLLGLAHDADGNTYACDDRNTCVHRITPQGTVSVYCNGNAEQRMRVPNYPVFDDAGNLYVSDSGEWGKRNGWIWKVAPGGTKAEIWDQSANGFSNGMCLSADGKALYVVESSPPLIAKIEIKADGSAGKRSVVVELPRTVPDGVALDEKGDLYISLYNPNIIYRYTAQGELITLYDDWEQLMLVAPTNIAFGGPDMKTLIIASLCGWSVHTAPMPVAGLRLRYPKIA</sequence>
<protein>
    <submittedName>
        <fullName evidence="2">SMP-30/gluconolactonase/LRE family protein</fullName>
    </submittedName>
</protein>
<dbReference type="PRINTS" id="PR01790">
    <property type="entry name" value="SMP30FAMILY"/>
</dbReference>
<dbReference type="EMBL" id="JAUYVI010000006">
    <property type="protein sequence ID" value="MDQ7249956.1"/>
    <property type="molecule type" value="Genomic_DNA"/>
</dbReference>
<proteinExistence type="predicted"/>
<organism evidence="2 3">
    <name type="scientific">Dongia sedimenti</name>
    <dbReference type="NCBI Taxonomy" id="3064282"/>
    <lineage>
        <taxon>Bacteria</taxon>
        <taxon>Pseudomonadati</taxon>
        <taxon>Pseudomonadota</taxon>
        <taxon>Alphaproteobacteria</taxon>
        <taxon>Rhodospirillales</taxon>
        <taxon>Dongiaceae</taxon>
        <taxon>Dongia</taxon>
    </lineage>
</organism>
<dbReference type="Gene3D" id="2.120.10.30">
    <property type="entry name" value="TolB, C-terminal domain"/>
    <property type="match status" value="1"/>
</dbReference>
<reference evidence="3" key="1">
    <citation type="submission" date="2023-08" db="EMBL/GenBank/DDBJ databases">
        <title>Rhodospirillaceae gen. nov., a novel taxon isolated from the Yangtze River Yuezi River estuary sludge.</title>
        <authorList>
            <person name="Ruan L."/>
        </authorList>
    </citation>
    <scope>NUCLEOTIDE SEQUENCE [LARGE SCALE GENOMIC DNA]</scope>
    <source>
        <strain evidence="3">R-7</strain>
    </source>
</reference>
<dbReference type="InterPro" id="IPR011042">
    <property type="entry name" value="6-blade_b-propeller_TolB-like"/>
</dbReference>
<keyword evidence="3" id="KW-1185">Reference proteome</keyword>
<evidence type="ECO:0000259" key="1">
    <source>
        <dbReference type="Pfam" id="PF08450"/>
    </source>
</evidence>
<accession>A0ABU0YSI0</accession>
<feature type="domain" description="SMP-30/Gluconolactonase/LRE-like region" evidence="1">
    <location>
        <begin position="61"/>
        <end position="285"/>
    </location>
</feature>
<dbReference type="InterPro" id="IPR051262">
    <property type="entry name" value="SMP-30/CGR1_Lactonase"/>
</dbReference>
<dbReference type="PANTHER" id="PTHR47572">
    <property type="entry name" value="LIPOPROTEIN-RELATED"/>
    <property type="match status" value="1"/>
</dbReference>
<dbReference type="Proteomes" id="UP001230156">
    <property type="component" value="Unassembled WGS sequence"/>
</dbReference>
<evidence type="ECO:0000313" key="3">
    <source>
        <dbReference type="Proteomes" id="UP001230156"/>
    </source>
</evidence>
<gene>
    <name evidence="2" type="ORF">Q8A70_19865</name>
</gene>
<dbReference type="InterPro" id="IPR013658">
    <property type="entry name" value="SGL"/>
</dbReference>
<dbReference type="SUPFAM" id="SSF63829">
    <property type="entry name" value="Calcium-dependent phosphotriesterase"/>
    <property type="match status" value="1"/>
</dbReference>
<dbReference type="InterPro" id="IPR005511">
    <property type="entry name" value="SMP-30"/>
</dbReference>
<dbReference type="PANTHER" id="PTHR47572:SF5">
    <property type="entry name" value="BLR2277 PROTEIN"/>
    <property type="match status" value="1"/>
</dbReference>
<dbReference type="RefSeq" id="WP_379958578.1">
    <property type="nucleotide sequence ID" value="NZ_JAUYVI010000006.1"/>
</dbReference>
<evidence type="ECO:0000313" key="2">
    <source>
        <dbReference type="EMBL" id="MDQ7249956.1"/>
    </source>
</evidence>
<comment type="caution">
    <text evidence="2">The sequence shown here is derived from an EMBL/GenBank/DDBJ whole genome shotgun (WGS) entry which is preliminary data.</text>
</comment>